<accession>A0A5N5QER5</accession>
<evidence type="ECO:0000313" key="1">
    <source>
        <dbReference type="EMBL" id="KAB5590240.1"/>
    </source>
</evidence>
<dbReference type="AlphaFoldDB" id="A0A5N5QER5"/>
<reference evidence="1 2" key="1">
    <citation type="journal article" date="2019" name="Fungal Biol. Biotechnol.">
        <title>Draft genome sequence of fastidious pathogen Ceratobasidium theobromae, which causes vascular-streak dieback in Theobroma cacao.</title>
        <authorList>
            <person name="Ali S.S."/>
            <person name="Asman A."/>
            <person name="Shao J."/>
            <person name="Firmansyah A.P."/>
            <person name="Susilo A.W."/>
            <person name="Rosmana A."/>
            <person name="McMahon P."/>
            <person name="Junaid M."/>
            <person name="Guest D."/>
            <person name="Kheng T.Y."/>
            <person name="Meinhardt L.W."/>
            <person name="Bailey B.A."/>
        </authorList>
    </citation>
    <scope>NUCLEOTIDE SEQUENCE [LARGE SCALE GENOMIC DNA]</scope>
    <source>
        <strain evidence="1 2">CT2</strain>
    </source>
</reference>
<keyword evidence="2" id="KW-1185">Reference proteome</keyword>
<proteinExistence type="predicted"/>
<evidence type="ECO:0000313" key="2">
    <source>
        <dbReference type="Proteomes" id="UP000383932"/>
    </source>
</evidence>
<protein>
    <submittedName>
        <fullName evidence="1">Putative effector protein</fullName>
    </submittedName>
</protein>
<dbReference type="EMBL" id="SSOP01000185">
    <property type="protein sequence ID" value="KAB5590240.1"/>
    <property type="molecule type" value="Genomic_DNA"/>
</dbReference>
<dbReference type="OrthoDB" id="5980780at2759"/>
<comment type="caution">
    <text evidence="1">The sequence shown here is derived from an EMBL/GenBank/DDBJ whole genome shotgun (WGS) entry which is preliminary data.</text>
</comment>
<sequence>MNAGGWRRPPFSFRSFDSFWPTLLVATLLFLSAVAGDLDLIYKRQVDFIFKATPSASKIESISSLRSNDLRVTINYAKSVVPNTRFSPPMVTSPDMAATYRGTVPEYKDDSNLCSSTRNAIGYWFNDDYSAIAGLQENTARGNIPRVADAYGRAHGQTRIQGEGGKGFSKLELQVHGTQFHANKIFQDVFGHHLNDSRWMTYTHASTGVAHWDLTTMRSIVYPVFDKRTPTDLRMDLDQVSALGRSWNP</sequence>
<organism evidence="1 2">
    <name type="scientific">Ceratobasidium theobromae</name>
    <dbReference type="NCBI Taxonomy" id="1582974"/>
    <lineage>
        <taxon>Eukaryota</taxon>
        <taxon>Fungi</taxon>
        <taxon>Dikarya</taxon>
        <taxon>Basidiomycota</taxon>
        <taxon>Agaricomycotina</taxon>
        <taxon>Agaricomycetes</taxon>
        <taxon>Cantharellales</taxon>
        <taxon>Ceratobasidiaceae</taxon>
        <taxon>Ceratobasidium</taxon>
    </lineage>
</organism>
<name>A0A5N5QER5_9AGAM</name>
<gene>
    <name evidence="1" type="ORF">CTheo_6318</name>
</gene>
<dbReference type="Proteomes" id="UP000383932">
    <property type="component" value="Unassembled WGS sequence"/>
</dbReference>